<comment type="cofactor">
    <cofactor evidence="14">
        <name>[2Fe-2S] cluster</name>
        <dbReference type="ChEBI" id="CHEBI:190135"/>
    </cofactor>
</comment>
<feature type="domain" description="4Fe-4S His(Cys)3-ligated-type" evidence="18">
    <location>
        <begin position="78"/>
        <end position="118"/>
    </location>
</feature>
<evidence type="ECO:0000256" key="10">
    <source>
        <dbReference type="ARBA" id="ARBA00023004"/>
    </source>
</evidence>
<keyword evidence="20" id="KW-1185">Reference proteome</keyword>
<dbReference type="FunFam" id="3.10.20.740:FF:000004">
    <property type="entry name" value="NADH-quinone oxidoreductase"/>
    <property type="match status" value="1"/>
</dbReference>
<dbReference type="SUPFAM" id="SSF54862">
    <property type="entry name" value="4Fe-4S ferredoxins"/>
    <property type="match status" value="1"/>
</dbReference>
<dbReference type="GO" id="GO:0046872">
    <property type="term" value="F:metal ion binding"/>
    <property type="evidence" value="ECO:0007669"/>
    <property type="project" value="UniProtKB-KW"/>
</dbReference>
<keyword evidence="13" id="KW-0472">Membrane</keyword>
<keyword evidence="5" id="KW-0001">2Fe-2S</keyword>
<dbReference type="InterPro" id="IPR006656">
    <property type="entry name" value="Mopterin_OxRdtase"/>
</dbReference>
<dbReference type="PROSITE" id="PS00641">
    <property type="entry name" value="COMPLEX1_75K_1"/>
    <property type="match status" value="1"/>
</dbReference>
<dbReference type="PROSITE" id="PS00198">
    <property type="entry name" value="4FE4S_FER_1"/>
    <property type="match status" value="1"/>
</dbReference>
<dbReference type="InterPro" id="IPR019574">
    <property type="entry name" value="NADH_UbQ_OxRdtase_Gsu_4Fe4S-bd"/>
</dbReference>
<dbReference type="InterPro" id="IPR050123">
    <property type="entry name" value="Prok_molybdopt-oxidoreductase"/>
</dbReference>
<comment type="caution">
    <text evidence="19">The sequence shown here is derived from an EMBL/GenBank/DDBJ whole genome shotgun (WGS) entry which is preliminary data.</text>
</comment>
<dbReference type="SMART" id="SM00926">
    <property type="entry name" value="Molybdop_Fe4S4"/>
    <property type="match status" value="1"/>
</dbReference>
<evidence type="ECO:0000313" key="20">
    <source>
        <dbReference type="Proteomes" id="UP000050430"/>
    </source>
</evidence>
<comment type="similarity">
    <text evidence="3">Belongs to the complex I 75 kDa subunit family.</text>
</comment>
<dbReference type="Pfam" id="PF00384">
    <property type="entry name" value="Molybdopterin"/>
    <property type="match status" value="1"/>
</dbReference>
<accession>A0A0N8GMA0</accession>
<dbReference type="Gene3D" id="3.30.70.20">
    <property type="match status" value="1"/>
</dbReference>
<dbReference type="GO" id="GO:0048038">
    <property type="term" value="F:quinone binding"/>
    <property type="evidence" value="ECO:0007669"/>
    <property type="project" value="UniProtKB-KW"/>
</dbReference>
<dbReference type="InterPro" id="IPR017896">
    <property type="entry name" value="4Fe4S_Fe-S-bd"/>
</dbReference>
<evidence type="ECO:0000256" key="9">
    <source>
        <dbReference type="ARBA" id="ARBA00022967"/>
    </source>
</evidence>
<gene>
    <name evidence="19" type="ORF">ADM99_01130</name>
</gene>
<dbReference type="PANTHER" id="PTHR43105:SF10">
    <property type="entry name" value="NADH-QUINONE OXIDOREDUCTASE SUBUNIT G"/>
    <property type="match status" value="1"/>
</dbReference>
<dbReference type="Proteomes" id="UP000050430">
    <property type="component" value="Unassembled WGS sequence"/>
</dbReference>
<name>A0A0N8GMA0_9CHLR</name>
<sequence>MVNLTIDGKNIEVKEGTTVLRAAQSAGIEIPTLCDHPELTPYGGCRLCLVEVEGARTLQPSCTLPVSEKMVVKTTTDRVKEARKFVLTLLFSERNHFCPFCQESGGDCELQNAAYQEGMTNWPLSPNFNTFGVDASGPYFVLDNNRCILCRRCVRACGELVGNFTWGFEERGAKSYLVADYGVPIGESSCVSCGTCVQVCPTGAIIDRQSAYRGRDAQVTKVPSVCTGCSIGCAINIVVKDNQIVRIEGRWGEGVSDGILCKSGRFLPLEEKRERILTPMVRKNGSLKAATMEEAVAAIATAIKSAGSGVAALASTKLSVESLSLFKQIFSDGLKSSMVTTIEEGAMTSASASFTDSLKKSFESKIDSMNSADCVVVVNTDLYKEHQVLGFMVKRILPSGTKLIVIDSDENGFDPFADVKVKAGKGSNVDILDALQSAVKKQKVTDEAAKCGVKEADLVNAASIISSAEHPVFIYSDKLSAKDGQKAVSALIDLAGSVKNSAIINTKGKANSLAASQLKLDKPFEAGKHQAYFVAIGDDEPTEGLLTDLEKAPFLAVSAAYHTKLTARADVVIPVEMWAEISGHFISMDGHLQKTSKSLTAPEGVFSDVDALKALASALGVKTNDNWKEAIKSRVSPVEIVEA</sequence>
<evidence type="ECO:0000256" key="12">
    <source>
        <dbReference type="ARBA" id="ARBA00023027"/>
    </source>
</evidence>
<dbReference type="InterPro" id="IPR036010">
    <property type="entry name" value="2Fe-2S_ferredoxin-like_sf"/>
</dbReference>
<dbReference type="InterPro" id="IPR017900">
    <property type="entry name" value="4Fe4S_Fe_S_CS"/>
</dbReference>
<keyword evidence="9" id="KW-1278">Translocase</keyword>
<comment type="subcellular location">
    <subcellularLocation>
        <location evidence="2">Membrane</location>
    </subcellularLocation>
</comment>
<keyword evidence="4" id="KW-0004">4Fe-4S</keyword>
<evidence type="ECO:0000256" key="4">
    <source>
        <dbReference type="ARBA" id="ARBA00022485"/>
    </source>
</evidence>
<dbReference type="FunFam" id="3.30.70.20:FF:000035">
    <property type="entry name" value="Iron hydrogenase 1"/>
    <property type="match status" value="1"/>
</dbReference>
<dbReference type="PANTHER" id="PTHR43105">
    <property type="entry name" value="RESPIRATORY NITRATE REDUCTASE"/>
    <property type="match status" value="1"/>
</dbReference>
<dbReference type="Pfam" id="PF12838">
    <property type="entry name" value="Fer4_7"/>
    <property type="match status" value="1"/>
</dbReference>
<evidence type="ECO:0000259" key="16">
    <source>
        <dbReference type="PROSITE" id="PS51379"/>
    </source>
</evidence>
<keyword evidence="7" id="KW-0479">Metal-binding</keyword>
<evidence type="ECO:0000256" key="3">
    <source>
        <dbReference type="ARBA" id="ARBA00005404"/>
    </source>
</evidence>
<evidence type="ECO:0000259" key="17">
    <source>
        <dbReference type="PROSITE" id="PS51669"/>
    </source>
</evidence>
<evidence type="ECO:0000256" key="14">
    <source>
        <dbReference type="ARBA" id="ARBA00034078"/>
    </source>
</evidence>
<dbReference type="GO" id="GO:0003954">
    <property type="term" value="F:NADH dehydrogenase activity"/>
    <property type="evidence" value="ECO:0007669"/>
    <property type="project" value="TreeGrafter"/>
</dbReference>
<dbReference type="EMBL" id="LGCK01000002">
    <property type="protein sequence ID" value="KPL74714.1"/>
    <property type="molecule type" value="Genomic_DNA"/>
</dbReference>
<dbReference type="Gene3D" id="2.20.25.90">
    <property type="entry name" value="ADC-like domains"/>
    <property type="match status" value="1"/>
</dbReference>
<dbReference type="STRING" id="229920.ADM99_01130"/>
<dbReference type="RefSeq" id="WP_062423276.1">
    <property type="nucleotide sequence ID" value="NZ_BBYA01000014.1"/>
</dbReference>
<evidence type="ECO:0000256" key="2">
    <source>
        <dbReference type="ARBA" id="ARBA00004370"/>
    </source>
</evidence>
<evidence type="ECO:0008006" key="21">
    <source>
        <dbReference type="Google" id="ProtNLM"/>
    </source>
</evidence>
<dbReference type="SUPFAM" id="SSF53706">
    <property type="entry name" value="Formate dehydrogenase/DMSO reductase, domains 1-3"/>
    <property type="match status" value="1"/>
</dbReference>
<dbReference type="GO" id="GO:0008137">
    <property type="term" value="F:NADH dehydrogenase (ubiquinone) activity"/>
    <property type="evidence" value="ECO:0007669"/>
    <property type="project" value="InterPro"/>
</dbReference>
<feature type="domain" description="2Fe-2S ferredoxin-type" evidence="15">
    <location>
        <begin position="1"/>
        <end position="78"/>
    </location>
</feature>
<evidence type="ECO:0000256" key="8">
    <source>
        <dbReference type="ARBA" id="ARBA00022737"/>
    </source>
</evidence>
<dbReference type="SUPFAM" id="SSF54292">
    <property type="entry name" value="2Fe-2S ferredoxin-like"/>
    <property type="match status" value="1"/>
</dbReference>
<dbReference type="Pfam" id="PF13510">
    <property type="entry name" value="Fer2_4"/>
    <property type="match status" value="1"/>
</dbReference>
<dbReference type="PROSITE" id="PS51669">
    <property type="entry name" value="4FE4S_MOW_BIS_MGD"/>
    <property type="match status" value="1"/>
</dbReference>
<dbReference type="PROSITE" id="PS51085">
    <property type="entry name" value="2FE2S_FER_2"/>
    <property type="match status" value="1"/>
</dbReference>
<feature type="domain" description="4Fe-4S ferredoxin-type" evidence="16">
    <location>
        <begin position="138"/>
        <end position="169"/>
    </location>
</feature>
<keyword evidence="12" id="KW-0520">NAD</keyword>
<dbReference type="PROSITE" id="PS51839">
    <property type="entry name" value="4FE4S_HC3"/>
    <property type="match status" value="1"/>
</dbReference>
<keyword evidence="11" id="KW-0411">Iron-sulfur</keyword>
<dbReference type="GO" id="GO:0042773">
    <property type="term" value="P:ATP synthesis coupled electron transport"/>
    <property type="evidence" value="ECO:0007669"/>
    <property type="project" value="InterPro"/>
</dbReference>
<dbReference type="Gene3D" id="3.40.50.740">
    <property type="match status" value="2"/>
</dbReference>
<feature type="domain" description="4Fe-4S Mo/W bis-MGD-type" evidence="17">
    <location>
        <begin position="219"/>
        <end position="275"/>
    </location>
</feature>
<evidence type="ECO:0000259" key="15">
    <source>
        <dbReference type="PROSITE" id="PS51085"/>
    </source>
</evidence>
<evidence type="ECO:0000256" key="13">
    <source>
        <dbReference type="ARBA" id="ARBA00023136"/>
    </source>
</evidence>
<dbReference type="InterPro" id="IPR001041">
    <property type="entry name" value="2Fe-2S_ferredoxin-type"/>
</dbReference>
<dbReference type="Pfam" id="PF10588">
    <property type="entry name" value="NADH-G_4Fe-4S_3"/>
    <property type="match status" value="1"/>
</dbReference>
<organism evidence="19 20">
    <name type="scientific">Leptolinea tardivitalis</name>
    <dbReference type="NCBI Taxonomy" id="229920"/>
    <lineage>
        <taxon>Bacteria</taxon>
        <taxon>Bacillati</taxon>
        <taxon>Chloroflexota</taxon>
        <taxon>Anaerolineae</taxon>
        <taxon>Anaerolineales</taxon>
        <taxon>Anaerolineaceae</taxon>
        <taxon>Leptolinea</taxon>
    </lineage>
</organism>
<evidence type="ECO:0000256" key="6">
    <source>
        <dbReference type="ARBA" id="ARBA00022719"/>
    </source>
</evidence>
<evidence type="ECO:0000259" key="18">
    <source>
        <dbReference type="PROSITE" id="PS51839"/>
    </source>
</evidence>
<keyword evidence="8" id="KW-0677">Repeat</keyword>
<dbReference type="GO" id="GO:0051539">
    <property type="term" value="F:4 iron, 4 sulfur cluster binding"/>
    <property type="evidence" value="ECO:0007669"/>
    <property type="project" value="UniProtKB-KW"/>
</dbReference>
<dbReference type="InterPro" id="IPR006963">
    <property type="entry name" value="Mopterin_OxRdtase_4Fe-4S_dom"/>
</dbReference>
<dbReference type="Gene3D" id="3.10.20.740">
    <property type="match status" value="1"/>
</dbReference>
<evidence type="ECO:0000256" key="5">
    <source>
        <dbReference type="ARBA" id="ARBA00022714"/>
    </source>
</evidence>
<dbReference type="SMART" id="SM00929">
    <property type="entry name" value="NADH-G_4Fe-4S_3"/>
    <property type="match status" value="1"/>
</dbReference>
<dbReference type="InterPro" id="IPR000283">
    <property type="entry name" value="NADH_UbQ_OxRdtase_75kDa_su_CS"/>
</dbReference>
<evidence type="ECO:0000313" key="19">
    <source>
        <dbReference type="EMBL" id="KPL74714.1"/>
    </source>
</evidence>
<dbReference type="Pfam" id="PF04879">
    <property type="entry name" value="Molybdop_Fe4S4"/>
    <property type="match status" value="1"/>
</dbReference>
<reference evidence="19 20" key="1">
    <citation type="submission" date="2015-07" db="EMBL/GenBank/DDBJ databases">
        <title>Genome sequence of Leptolinea tardivitalis DSM 16556.</title>
        <authorList>
            <person name="Hemp J."/>
            <person name="Ward L.M."/>
            <person name="Pace L.A."/>
            <person name="Fischer W.W."/>
        </authorList>
    </citation>
    <scope>NUCLEOTIDE SEQUENCE [LARGE SCALE GENOMIC DNA]</scope>
    <source>
        <strain evidence="19 20">YMTK-2</strain>
    </source>
</reference>
<keyword evidence="6" id="KW-0874">Quinone</keyword>
<dbReference type="PROSITE" id="PS51379">
    <property type="entry name" value="4FE4S_FER_2"/>
    <property type="match status" value="2"/>
</dbReference>
<dbReference type="CDD" id="cd00207">
    <property type="entry name" value="fer2"/>
    <property type="match status" value="1"/>
</dbReference>
<protein>
    <recommendedName>
        <fullName evidence="21">Ferredoxin</fullName>
    </recommendedName>
</protein>
<proteinExistence type="inferred from homology"/>
<dbReference type="AlphaFoldDB" id="A0A0N8GMA0"/>
<dbReference type="GO" id="GO:0051537">
    <property type="term" value="F:2 iron, 2 sulfur cluster binding"/>
    <property type="evidence" value="ECO:0007669"/>
    <property type="project" value="UniProtKB-KW"/>
</dbReference>
<dbReference type="GO" id="GO:0016020">
    <property type="term" value="C:membrane"/>
    <property type="evidence" value="ECO:0007669"/>
    <property type="project" value="UniProtKB-SubCell"/>
</dbReference>
<feature type="domain" description="4Fe-4S ferredoxin-type" evidence="16">
    <location>
        <begin position="181"/>
        <end position="210"/>
    </location>
</feature>
<evidence type="ECO:0000256" key="1">
    <source>
        <dbReference type="ARBA" id="ARBA00001966"/>
    </source>
</evidence>
<dbReference type="Gene3D" id="3.40.228.10">
    <property type="entry name" value="Dimethylsulfoxide Reductase, domain 2"/>
    <property type="match status" value="1"/>
</dbReference>
<dbReference type="OrthoDB" id="9805142at2"/>
<evidence type="ECO:0000256" key="11">
    <source>
        <dbReference type="ARBA" id="ARBA00023014"/>
    </source>
</evidence>
<dbReference type="CDD" id="cd00368">
    <property type="entry name" value="Molybdopterin-Binding"/>
    <property type="match status" value="1"/>
</dbReference>
<keyword evidence="10" id="KW-0408">Iron</keyword>
<comment type="cofactor">
    <cofactor evidence="1">
        <name>[4Fe-4S] cluster</name>
        <dbReference type="ChEBI" id="CHEBI:49883"/>
    </cofactor>
</comment>
<evidence type="ECO:0000256" key="7">
    <source>
        <dbReference type="ARBA" id="ARBA00022723"/>
    </source>
</evidence>